<comment type="caution">
    <text evidence="3">The sequence shown here is derived from an EMBL/GenBank/DDBJ whole genome shotgun (WGS) entry which is preliminary data.</text>
</comment>
<sequence>MIISDFFLTSIGVVVCFLLCKGMSTPKIHIPPEWEPHSRTCMVWPATPDIWGTPLFDKVREDIARIAKAISPYEPVTLIVNPDQVSSAESAFTSSDLQKITIVPMPVDDLWARDTLPVFGVQTDQPPPQEDGSPSPISKTLVGVDLNFNGWGNKKQVHAKDSNLAQTFLAHFNISRISSRIVGEGGSLEFDGDGTLLVTESSLFNTNRNPSFGTRQELEQELMTVFGLEKIIWFKGVVGQDITDAHVDSLARFVRPGVVILNRPPKGSTEEDVWSKSSDEARSVLQATTDAKGRSFTIVELYEPDRDKIVGMPPGTENEFLASYVNYLVVNGAVIMPQFGDTEADAEAKAVLALQYPGRTVVQVNISNLASGGGGIHCATHDIPSLTSGDA</sequence>
<dbReference type="AlphaFoldDB" id="A0A226E356"/>
<keyword evidence="1" id="KW-0378">Hydrolase</keyword>
<dbReference type="PANTHER" id="PTHR31377">
    <property type="entry name" value="AGMATINE DEIMINASE-RELATED"/>
    <property type="match status" value="1"/>
</dbReference>
<protein>
    <submittedName>
        <fullName evidence="3">Putative agmatine deiminase</fullName>
    </submittedName>
</protein>
<dbReference type="InterPro" id="IPR007466">
    <property type="entry name" value="Peptidyl-Arg-deiminase_porph"/>
</dbReference>
<reference evidence="3 4" key="1">
    <citation type="submission" date="2015-12" db="EMBL/GenBank/DDBJ databases">
        <title>The genome of Folsomia candida.</title>
        <authorList>
            <person name="Faddeeva A."/>
            <person name="Derks M.F."/>
            <person name="Anvar Y."/>
            <person name="Smit S."/>
            <person name="Van Straalen N."/>
            <person name="Roelofs D."/>
        </authorList>
    </citation>
    <scope>NUCLEOTIDE SEQUENCE [LARGE SCALE GENOMIC DNA]</scope>
    <source>
        <strain evidence="3 4">VU population</strain>
        <tissue evidence="3">Whole body</tissue>
    </source>
</reference>
<dbReference type="GO" id="GO:0009446">
    <property type="term" value="P:putrescine biosynthetic process"/>
    <property type="evidence" value="ECO:0007669"/>
    <property type="project" value="InterPro"/>
</dbReference>
<evidence type="ECO:0000256" key="2">
    <source>
        <dbReference type="SAM" id="SignalP"/>
    </source>
</evidence>
<dbReference type="GO" id="GO:0047632">
    <property type="term" value="F:agmatine deiminase activity"/>
    <property type="evidence" value="ECO:0007669"/>
    <property type="project" value="TreeGrafter"/>
</dbReference>
<dbReference type="STRING" id="158441.A0A226E356"/>
<evidence type="ECO:0000256" key="1">
    <source>
        <dbReference type="ARBA" id="ARBA00022801"/>
    </source>
</evidence>
<evidence type="ECO:0000313" key="3">
    <source>
        <dbReference type="EMBL" id="OXA51708.1"/>
    </source>
</evidence>
<proteinExistence type="predicted"/>
<feature type="signal peptide" evidence="2">
    <location>
        <begin position="1"/>
        <end position="16"/>
    </location>
</feature>
<accession>A0A226E356</accession>
<name>A0A226E356_FOLCA</name>
<gene>
    <name evidence="3" type="ORF">Fcan01_13815</name>
</gene>
<dbReference type="EMBL" id="LNIX01000007">
    <property type="protein sequence ID" value="OXA51708.1"/>
    <property type="molecule type" value="Genomic_DNA"/>
</dbReference>
<dbReference type="OMA" id="IGVDCNT"/>
<dbReference type="Gene3D" id="3.75.10.10">
    <property type="entry name" value="L-arginine/glycine Amidinotransferase, Chain A"/>
    <property type="match status" value="1"/>
</dbReference>
<feature type="chain" id="PRO_5013302421" evidence="2">
    <location>
        <begin position="17"/>
        <end position="391"/>
    </location>
</feature>
<dbReference type="PANTHER" id="PTHR31377:SF0">
    <property type="entry name" value="AGMATINE DEIMINASE-RELATED"/>
    <property type="match status" value="1"/>
</dbReference>
<dbReference type="OrthoDB" id="544103at2759"/>
<keyword evidence="2" id="KW-0732">Signal</keyword>
<dbReference type="Proteomes" id="UP000198287">
    <property type="component" value="Unassembled WGS sequence"/>
</dbReference>
<dbReference type="GO" id="GO:0004668">
    <property type="term" value="F:protein-arginine deiminase activity"/>
    <property type="evidence" value="ECO:0007669"/>
    <property type="project" value="InterPro"/>
</dbReference>
<organism evidence="3 4">
    <name type="scientific">Folsomia candida</name>
    <name type="common">Springtail</name>
    <dbReference type="NCBI Taxonomy" id="158441"/>
    <lineage>
        <taxon>Eukaryota</taxon>
        <taxon>Metazoa</taxon>
        <taxon>Ecdysozoa</taxon>
        <taxon>Arthropoda</taxon>
        <taxon>Hexapoda</taxon>
        <taxon>Collembola</taxon>
        <taxon>Entomobryomorpha</taxon>
        <taxon>Isotomoidea</taxon>
        <taxon>Isotomidae</taxon>
        <taxon>Proisotominae</taxon>
        <taxon>Folsomia</taxon>
    </lineage>
</organism>
<dbReference type="Pfam" id="PF04371">
    <property type="entry name" value="PAD_porph"/>
    <property type="match status" value="1"/>
</dbReference>
<dbReference type="SUPFAM" id="SSF55909">
    <property type="entry name" value="Pentein"/>
    <property type="match status" value="1"/>
</dbReference>
<evidence type="ECO:0000313" key="4">
    <source>
        <dbReference type="Proteomes" id="UP000198287"/>
    </source>
</evidence>
<keyword evidence="4" id="KW-1185">Reference proteome</keyword>